<keyword evidence="2" id="KW-0732">Signal</keyword>
<evidence type="ECO:0000313" key="4">
    <source>
        <dbReference type="Proteomes" id="UP000007880"/>
    </source>
</evidence>
<sequence>MNSTARLSHRRWLGFLAALWVAWSLAACSAPQPTPTPVPTPTPTATPTPTPQPSVSTSASVLAAGATQIIITEQQINEQLQSALASQEALPISHLSVNLQPGLFTATGQLTLGFLNSDVKLSARLNTADGKVVPEVVEILLNDRPAPALLRAQVDAFIQPLIEEISRADYGFFVESVEVTEDEIRVYGR</sequence>
<feature type="region of interest" description="Disordered" evidence="1">
    <location>
        <begin position="31"/>
        <end position="57"/>
    </location>
</feature>
<dbReference type="EMBL" id="AP012337">
    <property type="protein sequence ID" value="BAL99818.1"/>
    <property type="molecule type" value="Genomic_DNA"/>
</dbReference>
<keyword evidence="4" id="KW-1185">Reference proteome</keyword>
<evidence type="ECO:0000313" key="3">
    <source>
        <dbReference type="EMBL" id="BAL99818.1"/>
    </source>
</evidence>
<organism evidence="3 4">
    <name type="scientific">Caldilinea aerophila (strain DSM 14535 / JCM 11387 / NBRC 104270 / STL-6-O1)</name>
    <dbReference type="NCBI Taxonomy" id="926550"/>
    <lineage>
        <taxon>Bacteria</taxon>
        <taxon>Bacillati</taxon>
        <taxon>Chloroflexota</taxon>
        <taxon>Caldilineae</taxon>
        <taxon>Caldilineales</taxon>
        <taxon>Caldilineaceae</taxon>
        <taxon>Caldilinea</taxon>
    </lineage>
</organism>
<dbReference type="PROSITE" id="PS51257">
    <property type="entry name" value="PROKAR_LIPOPROTEIN"/>
    <property type="match status" value="1"/>
</dbReference>
<proteinExistence type="predicted"/>
<feature type="signal peptide" evidence="2">
    <location>
        <begin position="1"/>
        <end position="26"/>
    </location>
</feature>
<dbReference type="HOGENOM" id="CLU_1432112_0_0_0"/>
<feature type="chain" id="PRO_5003629492" description="DUF2993 domain-containing protein" evidence="2">
    <location>
        <begin position="27"/>
        <end position="189"/>
    </location>
</feature>
<evidence type="ECO:0008006" key="5">
    <source>
        <dbReference type="Google" id="ProtNLM"/>
    </source>
</evidence>
<gene>
    <name evidence="3" type="ordered locus">CLDAP_17790</name>
</gene>
<dbReference type="AlphaFoldDB" id="I0I3I1"/>
<protein>
    <recommendedName>
        <fullName evidence="5">DUF2993 domain-containing protein</fullName>
    </recommendedName>
</protein>
<dbReference type="KEGG" id="cap:CLDAP_17790"/>
<evidence type="ECO:0000256" key="1">
    <source>
        <dbReference type="SAM" id="MobiDB-lite"/>
    </source>
</evidence>
<dbReference type="STRING" id="926550.CLDAP_17790"/>
<evidence type="ECO:0000256" key="2">
    <source>
        <dbReference type="SAM" id="SignalP"/>
    </source>
</evidence>
<name>I0I3I1_CALAS</name>
<reference evidence="3 4" key="1">
    <citation type="submission" date="2012-02" db="EMBL/GenBank/DDBJ databases">
        <title>Complete genome sequence of Caldilinea aerophila DSM 14535 (= NBRC 102666).</title>
        <authorList>
            <person name="Oguchi A."/>
            <person name="Hosoyama A."/>
            <person name="Sekine M."/>
            <person name="Fukai R."/>
            <person name="Kato Y."/>
            <person name="Nakamura S."/>
            <person name="Hanada S."/>
            <person name="Yamazaki S."/>
            <person name="Fujita N."/>
        </authorList>
    </citation>
    <scope>NUCLEOTIDE SEQUENCE [LARGE SCALE GENOMIC DNA]</scope>
    <source>
        <strain evidence="4">DSM 14535 / JCM 11387 / NBRC 104270 / STL-6-O1</strain>
    </source>
</reference>
<feature type="compositionally biased region" description="Pro residues" evidence="1">
    <location>
        <begin position="32"/>
        <end position="52"/>
    </location>
</feature>
<accession>I0I3I1</accession>
<dbReference type="RefSeq" id="WP_014433056.1">
    <property type="nucleotide sequence ID" value="NC_017079.1"/>
</dbReference>
<dbReference type="Proteomes" id="UP000007880">
    <property type="component" value="Chromosome"/>
</dbReference>